<dbReference type="PANTHER" id="PTHR24029">
    <property type="entry name" value="UVRABC SYSTEM PROTEIN B"/>
    <property type="match status" value="1"/>
</dbReference>
<evidence type="ECO:0000256" key="14">
    <source>
        <dbReference type="SAM" id="Coils"/>
    </source>
</evidence>
<evidence type="ECO:0000256" key="12">
    <source>
        <dbReference type="HAMAP-Rule" id="MF_00204"/>
    </source>
</evidence>
<dbReference type="HAMAP" id="MF_00204">
    <property type="entry name" value="UvrB"/>
    <property type="match status" value="1"/>
</dbReference>
<keyword evidence="7 12" id="KW-0067">ATP-binding</keyword>
<dbReference type="Pfam" id="PF17757">
    <property type="entry name" value="UvrB_inter"/>
    <property type="match status" value="1"/>
</dbReference>
<dbReference type="Gene3D" id="4.10.860.10">
    <property type="entry name" value="UVR domain"/>
    <property type="match status" value="1"/>
</dbReference>
<dbReference type="Pfam" id="PF02151">
    <property type="entry name" value="UVR"/>
    <property type="match status" value="1"/>
</dbReference>
<dbReference type="InterPro" id="IPR006935">
    <property type="entry name" value="Helicase/UvrB_N"/>
</dbReference>
<keyword evidence="19" id="KW-1185">Reference proteome</keyword>
<dbReference type="GO" id="GO:0006289">
    <property type="term" value="P:nucleotide-excision repair"/>
    <property type="evidence" value="ECO:0007669"/>
    <property type="project" value="UniProtKB-UniRule"/>
</dbReference>
<proteinExistence type="inferred from homology"/>
<dbReference type="PATRIC" id="fig|1235279.3.peg.2414"/>
<evidence type="ECO:0000259" key="16">
    <source>
        <dbReference type="PROSITE" id="PS51192"/>
    </source>
</evidence>
<dbReference type="InterPro" id="IPR041471">
    <property type="entry name" value="UvrB_inter"/>
</dbReference>
<dbReference type="InterPro" id="IPR004807">
    <property type="entry name" value="UvrB"/>
</dbReference>
<dbReference type="GO" id="GO:0003677">
    <property type="term" value="F:DNA binding"/>
    <property type="evidence" value="ECO:0007669"/>
    <property type="project" value="UniProtKB-UniRule"/>
</dbReference>
<dbReference type="PROSITE" id="PS51192">
    <property type="entry name" value="HELICASE_ATP_BIND_1"/>
    <property type="match status" value="1"/>
</dbReference>
<keyword evidence="6 12" id="KW-0228">DNA excision</keyword>
<protein>
    <recommendedName>
        <fullName evidence="11 12">UvrABC system protein B</fullName>
        <shortName evidence="12">Protein UvrB</shortName>
    </recommendedName>
    <alternativeName>
        <fullName evidence="12">Excinuclease ABC subunit B</fullName>
    </alternativeName>
</protein>
<dbReference type="Pfam" id="PF04851">
    <property type="entry name" value="ResIII"/>
    <property type="match status" value="1"/>
</dbReference>
<evidence type="ECO:0000259" key="17">
    <source>
        <dbReference type="PROSITE" id="PS51194"/>
    </source>
</evidence>
<accession>M7NVA6</accession>
<reference evidence="18 19" key="1">
    <citation type="journal article" date="2013" name="Genome Announc.">
        <title>Draft Genome Sequence of Bhargavaea cecembensis Strain DSE10T, Isolated from a Deep-Sea Sediment Sample Collected at a Depth of 5,904 m from the Chagos-Laccadive Ridge System in the Indian Ocean.</title>
        <authorList>
            <person name="Shivaji S."/>
            <person name="Ara S."/>
            <person name="Begum Z."/>
            <person name="Ruth M."/>
            <person name="Singh A."/>
            <person name="Kumar Pinnaka A."/>
        </authorList>
    </citation>
    <scope>NUCLEOTIDE SEQUENCE [LARGE SCALE GENOMIC DNA]</scope>
    <source>
        <strain evidence="18 19">DSE10</strain>
    </source>
</reference>
<dbReference type="GO" id="GO:0005737">
    <property type="term" value="C:cytoplasm"/>
    <property type="evidence" value="ECO:0007669"/>
    <property type="project" value="UniProtKB-SubCell"/>
</dbReference>
<dbReference type="SUPFAM" id="SSF46600">
    <property type="entry name" value="C-terminal UvrC-binding domain of UvrB"/>
    <property type="match status" value="1"/>
</dbReference>
<dbReference type="eggNOG" id="COG0556">
    <property type="taxonomic scope" value="Bacteria"/>
</dbReference>
<dbReference type="Pfam" id="PF00271">
    <property type="entry name" value="Helicase_C"/>
    <property type="match status" value="1"/>
</dbReference>
<evidence type="ECO:0000256" key="6">
    <source>
        <dbReference type="ARBA" id="ARBA00022769"/>
    </source>
</evidence>
<name>M7NVA6_9BACL</name>
<dbReference type="InterPro" id="IPR027417">
    <property type="entry name" value="P-loop_NTPase"/>
</dbReference>
<dbReference type="NCBIfam" id="NF003673">
    <property type="entry name" value="PRK05298.1"/>
    <property type="match status" value="1"/>
</dbReference>
<keyword evidence="4 12" id="KW-0547">Nucleotide-binding</keyword>
<evidence type="ECO:0000256" key="4">
    <source>
        <dbReference type="ARBA" id="ARBA00022741"/>
    </source>
</evidence>
<dbReference type="Proteomes" id="UP000011919">
    <property type="component" value="Unassembled WGS sequence"/>
</dbReference>
<evidence type="ECO:0000256" key="1">
    <source>
        <dbReference type="ARBA" id="ARBA00004496"/>
    </source>
</evidence>
<evidence type="ECO:0000256" key="10">
    <source>
        <dbReference type="ARBA" id="ARBA00026033"/>
    </source>
</evidence>
<evidence type="ECO:0000256" key="2">
    <source>
        <dbReference type="ARBA" id="ARBA00008533"/>
    </source>
</evidence>
<comment type="domain">
    <text evidence="12">The beta-hairpin motif is involved in DNA binding.</text>
</comment>
<dbReference type="InterPro" id="IPR014001">
    <property type="entry name" value="Helicase_ATP-bd"/>
</dbReference>
<organism evidence="18 19">
    <name type="scientific">Bhargavaea cecembensis DSE10</name>
    <dbReference type="NCBI Taxonomy" id="1235279"/>
    <lineage>
        <taxon>Bacteria</taxon>
        <taxon>Bacillati</taxon>
        <taxon>Bacillota</taxon>
        <taxon>Bacilli</taxon>
        <taxon>Bacillales</taxon>
        <taxon>Caryophanaceae</taxon>
        <taxon>Bhargavaea</taxon>
    </lineage>
</organism>
<dbReference type="NCBIfam" id="TIGR00631">
    <property type="entry name" value="uvrb"/>
    <property type="match status" value="1"/>
</dbReference>
<dbReference type="PANTHER" id="PTHR24029:SF0">
    <property type="entry name" value="UVRABC SYSTEM PROTEIN B"/>
    <property type="match status" value="1"/>
</dbReference>
<keyword evidence="14" id="KW-0175">Coiled coil</keyword>
<sequence length="660" mass="75715">MVQKFELQAPYEPLGDQPRAIDRLVAGVREGKRHQTLLGATGTGKTFTVSNVLTEINKPTLVIAHNKTLAGQLYSEFKEFFPNNAVEYFVSYYDYYQPEAYVPSTDTYIEKDASINDEIDKLRHSATSSLFERNDVLIVASVSCIYGLGNPDEYREMLVSLRVGMEISRNELLRRFVDIQYNRNDMNFIRGTFRVRGDVVEIFPASRDERCIRIEFFGDEIDRLREVDALTGEILGDRDHVAIFPASHFVTREEKMKKAIENIEIELEEQLKALRAEDKLLEAQRLEQRTRYDLEMMKEMGFCSGIENYSRHLTLKPAGATPYTLLDYFPDDFLMIIDESHVTLPQIRGMYNGDQARKQVLVDHGFRLPSALDNRPLKFEEFEARLRQAIYVSATPGPYELEHSPEMVEQIIRPTGLLDPVIEVRPIEGQIDDLIDEIQERIKKNERVLITTLTKKMSEDLTDYLKEIGIKVNYLHSEVKTLERIEIIRELRLGTYDVLVGINLLREGLDIPEVSLVAILDADKEGFLRSERSLIQTIGRAARNSNGHVIMYADRMTDSMRAAIDETARRREKQIAYNEEHGITPTTIKKQIRDSIRATHEADETATYAEKATQGKKLTKDEKQSLLASLEKEMKEAAKALDFERAATLRDTILELKAEG</sequence>
<dbReference type="SUPFAM" id="SSF52540">
    <property type="entry name" value="P-loop containing nucleoside triphosphate hydrolases"/>
    <property type="match status" value="2"/>
</dbReference>
<feature type="short sequence motif" description="Beta-hairpin" evidence="12">
    <location>
        <begin position="92"/>
        <end position="115"/>
    </location>
</feature>
<dbReference type="InterPro" id="IPR001943">
    <property type="entry name" value="UVR_dom"/>
</dbReference>
<comment type="similarity">
    <text evidence="2 12 13">Belongs to the UvrB family.</text>
</comment>
<keyword evidence="5 12" id="KW-0227">DNA damage</keyword>
<comment type="subcellular location">
    <subcellularLocation>
        <location evidence="1 12 13">Cytoplasm</location>
    </subcellularLocation>
</comment>
<dbReference type="Gene3D" id="3.40.50.300">
    <property type="entry name" value="P-loop containing nucleotide triphosphate hydrolases"/>
    <property type="match status" value="3"/>
</dbReference>
<comment type="subunit">
    <text evidence="10 12 13">Forms a heterotetramer with UvrA during the search for lesions. Interacts with UvrC in an incision complex.</text>
</comment>
<keyword evidence="12 13" id="KW-0742">SOS response</keyword>
<feature type="domain" description="Helicase C-terminal" evidence="17">
    <location>
        <begin position="430"/>
        <end position="596"/>
    </location>
</feature>
<dbReference type="RefSeq" id="WP_008300265.1">
    <property type="nucleotide sequence ID" value="NZ_AOFT01000013.1"/>
</dbReference>
<dbReference type="Pfam" id="PF12344">
    <property type="entry name" value="UvrB"/>
    <property type="match status" value="1"/>
</dbReference>
<evidence type="ECO:0000256" key="7">
    <source>
        <dbReference type="ARBA" id="ARBA00022840"/>
    </source>
</evidence>
<feature type="domain" description="UVR" evidence="15">
    <location>
        <begin position="624"/>
        <end position="659"/>
    </location>
</feature>
<keyword evidence="3 12" id="KW-0963">Cytoplasm</keyword>
<evidence type="ECO:0000259" key="15">
    <source>
        <dbReference type="PROSITE" id="PS50151"/>
    </source>
</evidence>
<feature type="coiled-coil region" evidence="14">
    <location>
        <begin position="620"/>
        <end position="647"/>
    </location>
</feature>
<feature type="binding site" evidence="12">
    <location>
        <begin position="39"/>
        <end position="46"/>
    </location>
    <ligand>
        <name>ATP</name>
        <dbReference type="ChEBI" id="CHEBI:30616"/>
    </ligand>
</feature>
<evidence type="ECO:0000313" key="18">
    <source>
        <dbReference type="EMBL" id="EMR05600.1"/>
    </source>
</evidence>
<dbReference type="GO" id="GO:0009381">
    <property type="term" value="F:excinuclease ABC activity"/>
    <property type="evidence" value="ECO:0007669"/>
    <property type="project" value="UniProtKB-UniRule"/>
</dbReference>
<evidence type="ECO:0000313" key="19">
    <source>
        <dbReference type="Proteomes" id="UP000011919"/>
    </source>
</evidence>
<dbReference type="GO" id="GO:0009380">
    <property type="term" value="C:excinuclease repair complex"/>
    <property type="evidence" value="ECO:0007669"/>
    <property type="project" value="InterPro"/>
</dbReference>
<dbReference type="CDD" id="cd18790">
    <property type="entry name" value="SF2_C_UvrB"/>
    <property type="match status" value="1"/>
</dbReference>
<gene>
    <name evidence="12" type="primary">uvrB</name>
    <name evidence="18" type="ORF">C772_02420</name>
</gene>
<evidence type="ECO:0000256" key="8">
    <source>
        <dbReference type="ARBA" id="ARBA00022881"/>
    </source>
</evidence>
<dbReference type="GO" id="GO:0016887">
    <property type="term" value="F:ATP hydrolysis activity"/>
    <property type="evidence" value="ECO:0007669"/>
    <property type="project" value="InterPro"/>
</dbReference>
<dbReference type="SMART" id="SM00487">
    <property type="entry name" value="DEXDc"/>
    <property type="match status" value="1"/>
</dbReference>
<dbReference type="OrthoDB" id="9806651at2"/>
<dbReference type="InterPro" id="IPR036876">
    <property type="entry name" value="UVR_dom_sf"/>
</dbReference>
<comment type="caution">
    <text evidence="18">The sequence shown here is derived from an EMBL/GenBank/DDBJ whole genome shotgun (WGS) entry which is preliminary data.</text>
</comment>
<feature type="domain" description="Helicase ATP-binding" evidence="16">
    <location>
        <begin position="26"/>
        <end position="160"/>
    </location>
</feature>
<dbReference type="GO" id="GO:0009432">
    <property type="term" value="P:SOS response"/>
    <property type="evidence" value="ECO:0007669"/>
    <property type="project" value="UniProtKB-UniRule"/>
</dbReference>
<keyword evidence="9 12" id="KW-0234">DNA repair</keyword>
<dbReference type="PROSITE" id="PS51194">
    <property type="entry name" value="HELICASE_CTER"/>
    <property type="match status" value="1"/>
</dbReference>
<comment type="function">
    <text evidence="12">The UvrABC repair system catalyzes the recognition and processing of DNA lesions. A damage recognition complex composed of 2 UvrA and 2 UvrB subunits scans DNA for abnormalities. Upon binding of the UvrA(2)B(2) complex to a putative damaged site, the DNA wraps around one UvrB monomer. DNA wrap is dependent on ATP binding by UvrB and probably causes local melting of the DNA helix, facilitating insertion of UvrB beta-hairpin between the DNA strands. Then UvrB probes one DNA strand for the presence of a lesion. If a lesion is found the UvrA subunits dissociate and the UvrB-DNA preincision complex is formed. This complex is subsequently bound by UvrC and the second UvrB is released. If no lesion is found, the DNA wraps around the other UvrB subunit that will check the other stand for damage.</text>
</comment>
<dbReference type="STRING" id="1235279.C772_02420"/>
<evidence type="ECO:0000256" key="9">
    <source>
        <dbReference type="ARBA" id="ARBA00023204"/>
    </source>
</evidence>
<keyword evidence="8 12" id="KW-0267">Excision nuclease</keyword>
<dbReference type="SMART" id="SM00490">
    <property type="entry name" value="HELICc"/>
    <property type="match status" value="1"/>
</dbReference>
<dbReference type="AlphaFoldDB" id="M7NVA6"/>
<dbReference type="InterPro" id="IPR024759">
    <property type="entry name" value="UvrB_YAD/RRR_dom"/>
</dbReference>
<evidence type="ECO:0000256" key="5">
    <source>
        <dbReference type="ARBA" id="ARBA00022763"/>
    </source>
</evidence>
<dbReference type="InterPro" id="IPR001650">
    <property type="entry name" value="Helicase_C-like"/>
</dbReference>
<evidence type="ECO:0000256" key="11">
    <source>
        <dbReference type="ARBA" id="ARBA00029504"/>
    </source>
</evidence>
<dbReference type="CDD" id="cd17916">
    <property type="entry name" value="DEXHc_UvrB"/>
    <property type="match status" value="1"/>
</dbReference>
<evidence type="ECO:0000256" key="13">
    <source>
        <dbReference type="RuleBase" id="RU003587"/>
    </source>
</evidence>
<dbReference type="EMBL" id="AOFT01000013">
    <property type="protein sequence ID" value="EMR05600.1"/>
    <property type="molecule type" value="Genomic_DNA"/>
</dbReference>
<feature type="coiled-coil region" evidence="14">
    <location>
        <begin position="253"/>
        <end position="284"/>
    </location>
</feature>
<dbReference type="PROSITE" id="PS50151">
    <property type="entry name" value="UVR"/>
    <property type="match status" value="1"/>
</dbReference>
<dbReference type="GO" id="GO:0005524">
    <property type="term" value="F:ATP binding"/>
    <property type="evidence" value="ECO:0007669"/>
    <property type="project" value="UniProtKB-UniRule"/>
</dbReference>
<evidence type="ECO:0000256" key="3">
    <source>
        <dbReference type="ARBA" id="ARBA00022490"/>
    </source>
</evidence>